<dbReference type="AlphaFoldDB" id="A0A3A3EQP3"/>
<evidence type="ECO:0000313" key="1">
    <source>
        <dbReference type="EMBL" id="RJF36664.1"/>
    </source>
</evidence>
<gene>
    <name evidence="1" type="ORF">D4741_00885</name>
</gene>
<reference evidence="1 2" key="1">
    <citation type="submission" date="2018-09" db="EMBL/GenBank/DDBJ databases">
        <title>Identification of marine bacteria producing industrial enzymes.</title>
        <authorList>
            <person name="Cheng T.H."/>
            <person name="Saidin J."/>
            <person name="Muhd D.D."/>
            <person name="Isa M.N.M."/>
            <person name="Bakar M.F.A."/>
            <person name="Ismail N."/>
        </authorList>
    </citation>
    <scope>NUCLEOTIDE SEQUENCE [LARGE SCALE GENOMIC DNA]</scope>
    <source>
        <strain evidence="1 2">MNAD 1.6</strain>
    </source>
</reference>
<sequence length="296" mass="32538">MTNFSSDLVKVRVIHPDVEGGTIPLEDGVLLIERARDLLIASTLSTFKKQKVFNGNRSQDVQDFLGKLKLGQTEIGSFVVNLISPIEVNSEPQQDGCDTSLARSVSMNLARSLTAISEAVDKYAKSKSIFDFEETVNKGVSANLCDALIGLSGRAKSRRFSIKIKTGGLEAEPINFANNYEFSPQSIPNLEAASEYLKGRYTVKNYQVFGLVSVLKHLPNDEYGQITVKALVKDKPKSITIHLPLGEYWQAFKAHKSGEEITCRGTLNVSPKSAQLLEPVGFEVVKPNRGIFDDKA</sequence>
<dbReference type="Proteomes" id="UP000265938">
    <property type="component" value="Unassembled WGS sequence"/>
</dbReference>
<name>A0A3A3EQP3_9GAMM</name>
<accession>A0A3A3EQP3</accession>
<evidence type="ECO:0000313" key="2">
    <source>
        <dbReference type="Proteomes" id="UP000265938"/>
    </source>
</evidence>
<proteinExistence type="predicted"/>
<comment type="caution">
    <text evidence="1">The sequence shown here is derived from an EMBL/GenBank/DDBJ whole genome shotgun (WGS) entry which is preliminary data.</text>
</comment>
<dbReference type="EMBL" id="QYSE01000001">
    <property type="protein sequence ID" value="RJF36664.1"/>
    <property type="molecule type" value="Genomic_DNA"/>
</dbReference>
<organism evidence="1 2">
    <name type="scientific">Pseudoalteromonas gelatinilytica</name>
    <dbReference type="NCBI Taxonomy" id="1703256"/>
    <lineage>
        <taxon>Bacteria</taxon>
        <taxon>Pseudomonadati</taxon>
        <taxon>Pseudomonadota</taxon>
        <taxon>Gammaproteobacteria</taxon>
        <taxon>Alteromonadales</taxon>
        <taxon>Pseudoalteromonadaceae</taxon>
        <taxon>Pseudoalteromonas</taxon>
    </lineage>
</organism>
<protein>
    <submittedName>
        <fullName evidence="1">Uncharacterized protein</fullName>
    </submittedName>
</protein>